<proteinExistence type="predicted"/>
<dbReference type="EMBL" id="CP000353">
    <property type="protein sequence ID" value="ADC45266.1"/>
    <property type="molecule type" value="Genomic_DNA"/>
</dbReference>
<dbReference type="AlphaFoldDB" id="D3DY96"/>
<organism evidence="1 2">
    <name type="scientific">Cupriavidus metallidurans (strain ATCC 43123 / DSM 2839 / NBRC 102507 / CH34)</name>
    <name type="common">Ralstonia metallidurans</name>
    <dbReference type="NCBI Taxonomy" id="266264"/>
    <lineage>
        <taxon>Bacteria</taxon>
        <taxon>Pseudomonadati</taxon>
        <taxon>Pseudomonadota</taxon>
        <taxon>Betaproteobacteria</taxon>
        <taxon>Burkholderiales</taxon>
        <taxon>Burkholderiaceae</taxon>
        <taxon>Cupriavidus</taxon>
    </lineage>
</organism>
<protein>
    <submittedName>
        <fullName evidence="1">Uncharacterized protein</fullName>
    </submittedName>
</protein>
<geneLocation type="plasmid" evidence="1 2">
    <name>megaplasmid</name>
</geneLocation>
<dbReference type="Proteomes" id="UP000002429">
    <property type="component" value="Plasmid megaplasmid"/>
</dbReference>
<reference evidence="2" key="1">
    <citation type="journal article" date="2010" name="PLoS ONE">
        <title>The complete genome sequence of Cupriavidus metallidurans strain CH34, a master survivalist in harsh and anthropogenic environments.</title>
        <authorList>
            <person name="Janssen P.J."/>
            <person name="Van Houdt R."/>
            <person name="Moors H."/>
            <person name="Monsieurs P."/>
            <person name="Morin N."/>
            <person name="Michaux A."/>
            <person name="Benotmane M.A."/>
            <person name="Leys N."/>
            <person name="Vallaeys T."/>
            <person name="Lapidus A."/>
            <person name="Monchy S."/>
            <person name="Medigue C."/>
            <person name="Taghavi S."/>
            <person name="McCorkle S."/>
            <person name="Dunn J."/>
            <person name="van der Lelie D."/>
            <person name="Mergeay M."/>
        </authorList>
    </citation>
    <scope>NUCLEOTIDE SEQUENCE [LARGE SCALE GENOMIC DNA]</scope>
    <source>
        <strain evidence="2">ATCC 43123 / DSM 2839 / NBRC 102507 / CH34</strain>
    </source>
</reference>
<accession>D3DY96</accession>
<evidence type="ECO:0000313" key="2">
    <source>
        <dbReference type="Proteomes" id="UP000002429"/>
    </source>
</evidence>
<sequence>MGRPGILALPELGHLNFSLAAQGQECRLMAGKSLIDQDIFRACRRRLESTHLRPSAVPSQVTGADASAVVRALPQVESAVQKVLPH</sequence>
<keyword evidence="1" id="KW-0614">Plasmid</keyword>
<gene>
    <name evidence="1" type="ordered locus">Rmet_6678</name>
</gene>
<keyword evidence="2" id="KW-1185">Reference proteome</keyword>
<evidence type="ECO:0000313" key="1">
    <source>
        <dbReference type="EMBL" id="ADC45266.1"/>
    </source>
</evidence>
<dbReference type="KEGG" id="rme:Rmet_6678"/>
<name>D3DY96_CUPMC</name>
<dbReference type="HOGENOM" id="CLU_2495633_0_0_4"/>